<dbReference type="GO" id="GO:0051301">
    <property type="term" value="P:cell division"/>
    <property type="evidence" value="ECO:0007669"/>
    <property type="project" value="UniProtKB-UniRule"/>
</dbReference>
<dbReference type="SUPFAM" id="SSF103088">
    <property type="entry name" value="OmpA-like"/>
    <property type="match status" value="1"/>
</dbReference>
<dbReference type="PROSITE" id="PS51257">
    <property type="entry name" value="PROKAR_LIPOPROTEIN"/>
    <property type="match status" value="1"/>
</dbReference>
<name>Q2CIC3_OCEGH</name>
<dbReference type="InterPro" id="IPR006664">
    <property type="entry name" value="OMP_bac"/>
</dbReference>
<dbReference type="PROSITE" id="PS51123">
    <property type="entry name" value="OMPA_2"/>
    <property type="match status" value="1"/>
</dbReference>
<evidence type="ECO:0000256" key="2">
    <source>
        <dbReference type="ARBA" id="ARBA00022729"/>
    </source>
</evidence>
<keyword evidence="4 8" id="KW-0564">Palmitate</keyword>
<gene>
    <name evidence="8" type="primary">pal</name>
    <name evidence="10" type="ORF">OG2516_07657</name>
</gene>
<keyword evidence="6 8" id="KW-0449">Lipoprotein</keyword>
<evidence type="ECO:0000256" key="1">
    <source>
        <dbReference type="ARBA" id="ARBA00022618"/>
    </source>
</evidence>
<evidence type="ECO:0000259" key="9">
    <source>
        <dbReference type="PROSITE" id="PS51123"/>
    </source>
</evidence>
<keyword evidence="3 8" id="KW-0472">Membrane</keyword>
<dbReference type="PANTHER" id="PTHR30329:SF21">
    <property type="entry name" value="LIPOPROTEIN YIAD-RELATED"/>
    <property type="match status" value="1"/>
</dbReference>
<comment type="subcellular location">
    <subcellularLocation>
        <location evidence="8">Cell outer membrane</location>
        <topology evidence="8">Lipid-anchor</topology>
    </subcellularLocation>
</comment>
<evidence type="ECO:0000256" key="7">
    <source>
        <dbReference type="ARBA" id="ARBA00023306"/>
    </source>
</evidence>
<keyword evidence="2 8" id="KW-0732">Signal</keyword>
<keyword evidence="11" id="KW-1185">Reference proteome</keyword>
<dbReference type="HOGENOM" id="CLU_016890_9_2_5"/>
<comment type="similarity">
    <text evidence="8">Belongs to the Pal lipoprotein family.</text>
</comment>
<organism evidence="10 11">
    <name type="scientific">Oceanicola granulosus (strain ATCC BAA-861 / DSM 15982 / KCTC 12143 / HTCC2516)</name>
    <dbReference type="NCBI Taxonomy" id="314256"/>
    <lineage>
        <taxon>Bacteria</taxon>
        <taxon>Pseudomonadati</taxon>
        <taxon>Pseudomonadota</taxon>
        <taxon>Alphaproteobacteria</taxon>
        <taxon>Rhodobacterales</taxon>
        <taxon>Roseobacteraceae</taxon>
        <taxon>Oceanicola</taxon>
    </lineage>
</organism>
<dbReference type="CDD" id="cd07185">
    <property type="entry name" value="OmpA_C-like"/>
    <property type="match status" value="1"/>
</dbReference>
<accession>Q2CIC3</accession>
<dbReference type="AlphaFoldDB" id="Q2CIC3"/>
<comment type="subunit">
    <text evidence="8">The Tol-Pal system is composed of five core proteins: the inner membrane proteins TolA, TolQ and TolR, the periplasmic protein TolB and the outer membrane protein Pal. They form a network linking the inner and outer membranes and the peptidoglycan layer.</text>
</comment>
<dbReference type="InterPro" id="IPR050330">
    <property type="entry name" value="Bact_OuterMem_StrucFunc"/>
</dbReference>
<feature type="domain" description="OmpA-like" evidence="9">
    <location>
        <begin position="52"/>
        <end position="169"/>
    </location>
</feature>
<dbReference type="eggNOG" id="COG2885">
    <property type="taxonomic scope" value="Bacteria"/>
</dbReference>
<reference evidence="10 11" key="1">
    <citation type="journal article" date="2010" name="J. Bacteriol.">
        <title>Genome sequences of Oceanicola granulosus HTCC2516(T) and Oceanicola batsensis HTCC2597(TDelta).</title>
        <authorList>
            <person name="Thrash J.C."/>
            <person name="Cho J.C."/>
            <person name="Vergin K.L."/>
            <person name="Giovannoni S.J."/>
        </authorList>
    </citation>
    <scope>NUCLEOTIDE SEQUENCE [LARGE SCALE GENOMIC DNA]</scope>
    <source>
        <strain evidence="11">ATCC BAA-861 / DSM 15982 / KCTC 12143 / HTCC2516</strain>
    </source>
</reference>
<dbReference type="HAMAP" id="MF_02204">
    <property type="entry name" value="Pal"/>
    <property type="match status" value="1"/>
</dbReference>
<dbReference type="STRING" id="314256.OG2516_07657"/>
<keyword evidence="5 8" id="KW-0998">Cell outer membrane</keyword>
<dbReference type="PANTHER" id="PTHR30329">
    <property type="entry name" value="STATOR ELEMENT OF FLAGELLAR MOTOR COMPLEX"/>
    <property type="match status" value="1"/>
</dbReference>
<keyword evidence="7 8" id="KW-0131">Cell cycle</keyword>
<dbReference type="InterPro" id="IPR039001">
    <property type="entry name" value="Pal"/>
</dbReference>
<evidence type="ECO:0000313" key="10">
    <source>
        <dbReference type="EMBL" id="EAR52335.1"/>
    </source>
</evidence>
<sequence length="173" mass="18292">MKKLPIALLLVAALAATGCNRRDRFADGAGVPAAPAPVTNPGAGSAADPSSPAYFQQTIGDRVLFLVDQYTLTPEGRAVLDGQARWLQANADYRAVIEGHADEQGTREYNLALGSRRANAVREYLVSQGVPSSRLQTVTYGKERPLEVCSAESCYAQNRRAVTVIAAGSGLTG</sequence>
<dbReference type="PRINTS" id="PR01021">
    <property type="entry name" value="OMPADOMAIN"/>
</dbReference>
<dbReference type="Proteomes" id="UP000003635">
    <property type="component" value="Unassembled WGS sequence"/>
</dbReference>
<dbReference type="InterPro" id="IPR014169">
    <property type="entry name" value="Pal_lipo_C"/>
</dbReference>
<dbReference type="GO" id="GO:0009279">
    <property type="term" value="C:cell outer membrane"/>
    <property type="evidence" value="ECO:0007669"/>
    <property type="project" value="UniProtKB-SubCell"/>
</dbReference>
<comment type="caution">
    <text evidence="10">The sequence shown here is derived from an EMBL/GenBank/DDBJ whole genome shotgun (WGS) entry which is preliminary data.</text>
</comment>
<comment type="function">
    <text evidence="8">Part of the Tol-Pal system, which plays a role in outer membrane invagination during cell division and is important for maintaining outer membrane integrity.</text>
</comment>
<protein>
    <recommendedName>
        <fullName evidence="8">Peptidoglycan-associated lipoprotein</fullName>
        <shortName evidence="8">PAL</shortName>
    </recommendedName>
</protein>
<evidence type="ECO:0000256" key="5">
    <source>
        <dbReference type="ARBA" id="ARBA00023237"/>
    </source>
</evidence>
<evidence type="ECO:0000256" key="6">
    <source>
        <dbReference type="ARBA" id="ARBA00023288"/>
    </source>
</evidence>
<dbReference type="NCBIfam" id="TIGR02802">
    <property type="entry name" value="Pal_lipo"/>
    <property type="match status" value="1"/>
</dbReference>
<evidence type="ECO:0000256" key="3">
    <source>
        <dbReference type="ARBA" id="ARBA00023136"/>
    </source>
</evidence>
<dbReference type="OrthoDB" id="9809164at2"/>
<keyword evidence="1 8" id="KW-0132">Cell division</keyword>
<evidence type="ECO:0000313" key="11">
    <source>
        <dbReference type="Proteomes" id="UP000003635"/>
    </source>
</evidence>
<dbReference type="RefSeq" id="WP_007255056.1">
    <property type="nucleotide sequence ID" value="NZ_CH724107.1"/>
</dbReference>
<evidence type="ECO:0000256" key="8">
    <source>
        <dbReference type="HAMAP-Rule" id="MF_02204"/>
    </source>
</evidence>
<dbReference type="Gene3D" id="3.30.1330.60">
    <property type="entry name" value="OmpA-like domain"/>
    <property type="match status" value="1"/>
</dbReference>
<dbReference type="EMBL" id="AAOT01000004">
    <property type="protein sequence ID" value="EAR52335.1"/>
    <property type="molecule type" value="Genomic_DNA"/>
</dbReference>
<dbReference type="Pfam" id="PF00691">
    <property type="entry name" value="OmpA"/>
    <property type="match status" value="1"/>
</dbReference>
<dbReference type="InterPro" id="IPR006665">
    <property type="entry name" value="OmpA-like"/>
</dbReference>
<dbReference type="InterPro" id="IPR036737">
    <property type="entry name" value="OmpA-like_sf"/>
</dbReference>
<proteinExistence type="inferred from homology"/>
<evidence type="ECO:0000256" key="4">
    <source>
        <dbReference type="ARBA" id="ARBA00023139"/>
    </source>
</evidence>